<evidence type="ECO:0000313" key="1">
    <source>
        <dbReference type="Proteomes" id="UP000887580"/>
    </source>
</evidence>
<protein>
    <submittedName>
        <fullName evidence="2">Uncharacterized protein</fullName>
    </submittedName>
</protein>
<accession>A0AC35GGU6</accession>
<dbReference type="Proteomes" id="UP000887580">
    <property type="component" value="Unplaced"/>
</dbReference>
<sequence length="91" mass="10667">MLALIGMQTLKPKFIIPLIFTSVLFFIYDISKHFLHIYNYNSNDSDLLRFRLLVPLGGVWSSLVKCYDRIKCIKTSKKQRLQKTSNCNNDH</sequence>
<dbReference type="WBParaSite" id="PS1159_v2.g4983.t1">
    <property type="protein sequence ID" value="PS1159_v2.g4983.t1"/>
    <property type="gene ID" value="PS1159_v2.g4983"/>
</dbReference>
<reference evidence="2" key="1">
    <citation type="submission" date="2022-11" db="UniProtKB">
        <authorList>
            <consortium name="WormBaseParasite"/>
        </authorList>
    </citation>
    <scope>IDENTIFICATION</scope>
</reference>
<name>A0AC35GGU6_9BILA</name>
<proteinExistence type="predicted"/>
<evidence type="ECO:0000313" key="2">
    <source>
        <dbReference type="WBParaSite" id="PS1159_v2.g4983.t1"/>
    </source>
</evidence>
<organism evidence="1 2">
    <name type="scientific">Panagrolaimus sp. PS1159</name>
    <dbReference type="NCBI Taxonomy" id="55785"/>
    <lineage>
        <taxon>Eukaryota</taxon>
        <taxon>Metazoa</taxon>
        <taxon>Ecdysozoa</taxon>
        <taxon>Nematoda</taxon>
        <taxon>Chromadorea</taxon>
        <taxon>Rhabditida</taxon>
        <taxon>Tylenchina</taxon>
        <taxon>Panagrolaimomorpha</taxon>
        <taxon>Panagrolaimoidea</taxon>
        <taxon>Panagrolaimidae</taxon>
        <taxon>Panagrolaimus</taxon>
    </lineage>
</organism>